<dbReference type="AlphaFoldDB" id="A0A261FP23"/>
<reference evidence="2 3" key="1">
    <citation type="journal article" date="2017" name="BMC Genomics">
        <title>Comparative genomic and phylogenomic analyses of the Bifidobacteriaceae family.</title>
        <authorList>
            <person name="Lugli G.A."/>
            <person name="Milani C."/>
            <person name="Turroni F."/>
            <person name="Duranti S."/>
            <person name="Mancabelli L."/>
            <person name="Mangifesta M."/>
            <person name="Ferrario C."/>
            <person name="Modesto M."/>
            <person name="Mattarelli P."/>
            <person name="Jiri K."/>
            <person name="van Sinderen D."/>
            <person name="Ventura M."/>
        </authorList>
    </citation>
    <scope>NUCLEOTIDE SEQUENCE [LARGE SCALE GENOMIC DNA]</scope>
    <source>
        <strain evidence="2 3">DSM 28807</strain>
    </source>
</reference>
<name>A0A261FP23_9BIFI</name>
<comment type="caution">
    <text evidence="2">The sequence shown here is derived from an EMBL/GenBank/DDBJ whole genome shotgun (WGS) entry which is preliminary data.</text>
</comment>
<gene>
    <name evidence="2" type="ORF">BLEM_1704</name>
</gene>
<evidence type="ECO:0000259" key="1">
    <source>
        <dbReference type="PROSITE" id="PS51674"/>
    </source>
</evidence>
<sequence length="143" mass="16100">MSGIGVCAQIAAKDPERADRMWGMVLGEDGEYSLDRPARAMGRQLCDQCPLRVDCLSRALVSPVRDNTIIGGLSYEERTILARRVAKAFDTASRRIHKLSQPAVRDWLAGHPEIIICAKDARHQMWRQKKQRREPVSAQGTLF</sequence>
<organism evidence="2 3">
    <name type="scientific">Bifidobacterium lemurum</name>
    <dbReference type="NCBI Taxonomy" id="1603886"/>
    <lineage>
        <taxon>Bacteria</taxon>
        <taxon>Bacillati</taxon>
        <taxon>Actinomycetota</taxon>
        <taxon>Actinomycetes</taxon>
        <taxon>Bifidobacteriales</taxon>
        <taxon>Bifidobacteriaceae</taxon>
        <taxon>Bifidobacterium</taxon>
    </lineage>
</organism>
<proteinExistence type="predicted"/>
<protein>
    <submittedName>
        <fullName evidence="2">WhiB family transcriptional regulator</fullName>
    </submittedName>
</protein>
<dbReference type="Proteomes" id="UP000216352">
    <property type="component" value="Unassembled WGS sequence"/>
</dbReference>
<dbReference type="InterPro" id="IPR034768">
    <property type="entry name" value="4FE4S_WBL"/>
</dbReference>
<accession>A0A261FP23</accession>
<dbReference type="STRING" id="1603886.GCA_001895165_02276"/>
<evidence type="ECO:0000313" key="3">
    <source>
        <dbReference type="Proteomes" id="UP000216352"/>
    </source>
</evidence>
<dbReference type="EMBL" id="MWWX01000013">
    <property type="protein sequence ID" value="OZG60735.1"/>
    <property type="molecule type" value="Genomic_DNA"/>
</dbReference>
<dbReference type="RefSeq" id="WP_072727107.1">
    <property type="nucleotide sequence ID" value="NZ_BDIS01000035.1"/>
</dbReference>
<dbReference type="OrthoDB" id="3232201at2"/>
<dbReference type="PROSITE" id="PS51674">
    <property type="entry name" value="4FE4S_WBL"/>
    <property type="match status" value="1"/>
</dbReference>
<keyword evidence="3" id="KW-1185">Reference proteome</keyword>
<dbReference type="Pfam" id="PF02467">
    <property type="entry name" value="Whib"/>
    <property type="match status" value="1"/>
</dbReference>
<evidence type="ECO:0000313" key="2">
    <source>
        <dbReference type="EMBL" id="OZG60735.1"/>
    </source>
</evidence>
<feature type="domain" description="4Fe-4S Wbl-type" evidence="1">
    <location>
        <begin position="6"/>
        <end position="80"/>
    </location>
</feature>